<dbReference type="PATRIC" id="fig|45065.4.peg.119"/>
<proteinExistence type="predicted"/>
<dbReference type="STRING" id="45065.Lgee_0108"/>
<name>A0A0W0U954_9GAMM</name>
<dbReference type="Proteomes" id="UP000054785">
    <property type="component" value="Unassembled WGS sequence"/>
</dbReference>
<evidence type="ECO:0000313" key="2">
    <source>
        <dbReference type="Proteomes" id="UP000054785"/>
    </source>
</evidence>
<comment type="caution">
    <text evidence="1">The sequence shown here is derived from an EMBL/GenBank/DDBJ whole genome shotgun (WGS) entry which is preliminary data.</text>
</comment>
<reference evidence="1 2" key="1">
    <citation type="submission" date="2015-11" db="EMBL/GenBank/DDBJ databases">
        <title>Genomic analysis of 38 Legionella species identifies large and diverse effector repertoires.</title>
        <authorList>
            <person name="Burstein D."/>
            <person name="Amaro F."/>
            <person name="Zusman T."/>
            <person name="Lifshitz Z."/>
            <person name="Cohen O."/>
            <person name="Gilbert J.A."/>
            <person name="Pupko T."/>
            <person name="Shuman H.A."/>
            <person name="Segal G."/>
        </authorList>
    </citation>
    <scope>NUCLEOTIDE SEQUENCE [LARGE SCALE GENOMIC DNA]</scope>
    <source>
        <strain evidence="1 2">ATCC 49504</strain>
    </source>
</reference>
<accession>A0A0W0U954</accession>
<dbReference type="AlphaFoldDB" id="A0A0W0U954"/>
<keyword evidence="2" id="KW-1185">Reference proteome</keyword>
<evidence type="ECO:0000313" key="1">
    <source>
        <dbReference type="EMBL" id="KTD04498.1"/>
    </source>
</evidence>
<protein>
    <submittedName>
        <fullName evidence="1">Uncharacterized protein</fullName>
    </submittedName>
</protein>
<sequence>MGLAFQGNIMAASPGAFFANSHTVFSIFLPGQPMEVGQAIVKITFQSALFNVDRDYGAQLFIEEHVEAQKRVYSGSVICDTSDKYVKEQRFLDNDTLARGRGILQYDQEYYFLLSSRDAIEAVYKLAREQSALTETDVSRRVNDLLDVFLENVRALPGAQALTSPPPARGCECVIL</sequence>
<gene>
    <name evidence="1" type="ORF">Lgee_0108</name>
</gene>
<organism evidence="1 2">
    <name type="scientific">Legionella geestiana</name>
    <dbReference type="NCBI Taxonomy" id="45065"/>
    <lineage>
        <taxon>Bacteria</taxon>
        <taxon>Pseudomonadati</taxon>
        <taxon>Pseudomonadota</taxon>
        <taxon>Gammaproteobacteria</taxon>
        <taxon>Legionellales</taxon>
        <taxon>Legionellaceae</taxon>
        <taxon>Legionella</taxon>
    </lineage>
</organism>
<dbReference type="EMBL" id="LNYC01000003">
    <property type="protein sequence ID" value="KTD04498.1"/>
    <property type="molecule type" value="Genomic_DNA"/>
</dbReference>